<evidence type="ECO:0000259" key="3">
    <source>
        <dbReference type="PROSITE" id="PS50106"/>
    </source>
</evidence>
<dbReference type="Proteomes" id="UP000095280">
    <property type="component" value="Unplaced"/>
</dbReference>
<evidence type="ECO:0000313" key="5">
    <source>
        <dbReference type="Proteomes" id="UP000095280"/>
    </source>
</evidence>
<dbReference type="WBParaSite" id="maker-unitig_22668-snap-gene-0.2-mRNA-1">
    <property type="protein sequence ID" value="maker-unitig_22668-snap-gene-0.2-mRNA-1"/>
    <property type="gene ID" value="maker-unitig_22668-snap-gene-0.2"/>
</dbReference>
<dbReference type="PROSITE" id="PS50106">
    <property type="entry name" value="PDZ"/>
    <property type="match status" value="1"/>
</dbReference>
<feature type="region of interest" description="Disordered" evidence="2">
    <location>
        <begin position="169"/>
        <end position="193"/>
    </location>
</feature>
<organism evidence="5 6">
    <name type="scientific">Macrostomum lignano</name>
    <dbReference type="NCBI Taxonomy" id="282301"/>
    <lineage>
        <taxon>Eukaryota</taxon>
        <taxon>Metazoa</taxon>
        <taxon>Spiralia</taxon>
        <taxon>Lophotrochozoa</taxon>
        <taxon>Platyhelminthes</taxon>
        <taxon>Rhabditophora</taxon>
        <taxon>Macrostomorpha</taxon>
        <taxon>Macrostomida</taxon>
        <taxon>Macrostomidae</taxon>
        <taxon>Macrostomum</taxon>
    </lineage>
</organism>
<protein>
    <submittedName>
        <fullName evidence="6">PDZ domain-containing protein</fullName>
    </submittedName>
</protein>
<feature type="domain" description="PDZ" evidence="3">
    <location>
        <begin position="296"/>
        <end position="379"/>
    </location>
</feature>
<dbReference type="InterPro" id="IPR002048">
    <property type="entry name" value="EF_hand_dom"/>
</dbReference>
<dbReference type="PANTHER" id="PTHR10827">
    <property type="entry name" value="RETICULOCALBIN"/>
    <property type="match status" value="1"/>
</dbReference>
<sequence length="462" mass="50623">MHHEVIGDEPADKETEATFAQTMAKDAARWVKADANADKKLDKAEFCRLHDVVVQEALNASDVNRDGRIDLASTCASSSRLREKEKREGKSCPGMNLDLNKDGSLDADDEVYKWIVPEDIDHSKRESKHLFEAADEDRDKFLSKDEVMKNWETFVGHRATHYGEFAPSSHDELYPSRPNPANESHGCSSSEASSPIIGWASAPKIRDRYYCARGLEAKAQAESNEKPIVGCPGALEEWGGGLRPRGCSSQKRHVAAAASPHSPAGPQPPTAAGIAQGTRKAAGEHSSAMDPQGYVVINLRRHSSDKSWGFAVQGGSDMGLPVFVHKITRNGIAHKSGLEPGDVIVKICQTWCADFSHGQVKAEILRAGNELDFHREKARGFNVAAYAAQTAPSEQQQQRQSEVSEEHVWRHGGPTFKNVVPKTYQILESQLPQSEAARLRNIHSFLLLIAAACGSAQLPLRL</sequence>
<dbReference type="SUPFAM" id="SSF47473">
    <property type="entry name" value="EF-hand"/>
    <property type="match status" value="1"/>
</dbReference>
<feature type="domain" description="EF-hand" evidence="4">
    <location>
        <begin position="122"/>
        <end position="157"/>
    </location>
</feature>
<dbReference type="InterPro" id="IPR011992">
    <property type="entry name" value="EF-hand-dom_pair"/>
</dbReference>
<evidence type="ECO:0000256" key="2">
    <source>
        <dbReference type="SAM" id="MobiDB-lite"/>
    </source>
</evidence>
<dbReference type="GO" id="GO:0005509">
    <property type="term" value="F:calcium ion binding"/>
    <property type="evidence" value="ECO:0007669"/>
    <property type="project" value="InterPro"/>
</dbReference>
<keyword evidence="1" id="KW-0106">Calcium</keyword>
<dbReference type="GO" id="GO:0005783">
    <property type="term" value="C:endoplasmic reticulum"/>
    <property type="evidence" value="ECO:0007669"/>
    <property type="project" value="TreeGrafter"/>
</dbReference>
<evidence type="ECO:0000313" key="6">
    <source>
        <dbReference type="WBParaSite" id="maker-unitig_22668-snap-gene-0.2-mRNA-1"/>
    </source>
</evidence>
<dbReference type="Gene3D" id="1.10.238.10">
    <property type="entry name" value="EF-hand"/>
    <property type="match status" value="1"/>
</dbReference>
<dbReference type="PANTHER" id="PTHR10827:SF52">
    <property type="entry name" value="IP16409P"/>
    <property type="match status" value="1"/>
</dbReference>
<dbReference type="CDD" id="cd23068">
    <property type="entry name" value="PDZ_ZASP52-like"/>
    <property type="match status" value="1"/>
</dbReference>
<name>A0A1I8F7A6_9PLAT</name>
<evidence type="ECO:0000256" key="1">
    <source>
        <dbReference type="ARBA" id="ARBA00022837"/>
    </source>
</evidence>
<dbReference type="SMART" id="SM00228">
    <property type="entry name" value="PDZ"/>
    <property type="match status" value="1"/>
</dbReference>
<dbReference type="InterPro" id="IPR036034">
    <property type="entry name" value="PDZ_sf"/>
</dbReference>
<dbReference type="Gene3D" id="2.30.42.10">
    <property type="match status" value="1"/>
</dbReference>
<dbReference type="Pfam" id="PF00595">
    <property type="entry name" value="PDZ"/>
    <property type="match status" value="1"/>
</dbReference>
<feature type="region of interest" description="Disordered" evidence="2">
    <location>
        <begin position="253"/>
        <end position="288"/>
    </location>
</feature>
<dbReference type="AlphaFoldDB" id="A0A1I8F7A6"/>
<accession>A0A1I8F7A6</accession>
<proteinExistence type="predicted"/>
<feature type="compositionally biased region" description="Low complexity" evidence="2">
    <location>
        <begin position="184"/>
        <end position="193"/>
    </location>
</feature>
<keyword evidence="5" id="KW-1185">Reference proteome</keyword>
<reference evidence="6" key="1">
    <citation type="submission" date="2016-11" db="UniProtKB">
        <authorList>
            <consortium name="WormBaseParasite"/>
        </authorList>
    </citation>
    <scope>IDENTIFICATION</scope>
</reference>
<evidence type="ECO:0000259" key="4">
    <source>
        <dbReference type="PROSITE" id="PS50222"/>
    </source>
</evidence>
<dbReference type="InterPro" id="IPR018247">
    <property type="entry name" value="EF_Hand_1_Ca_BS"/>
</dbReference>
<dbReference type="SUPFAM" id="SSF50156">
    <property type="entry name" value="PDZ domain-like"/>
    <property type="match status" value="1"/>
</dbReference>
<dbReference type="PROSITE" id="PS00018">
    <property type="entry name" value="EF_HAND_1"/>
    <property type="match status" value="2"/>
</dbReference>
<dbReference type="InterPro" id="IPR001478">
    <property type="entry name" value="PDZ"/>
</dbReference>
<dbReference type="PROSITE" id="PS50222">
    <property type="entry name" value="EF_HAND_2"/>
    <property type="match status" value="1"/>
</dbReference>